<reference evidence="2 3" key="1">
    <citation type="submission" date="2011-01" db="EMBL/GenBank/DDBJ databases">
        <authorList>
            <person name="Muzny D."/>
            <person name="Qin X."/>
            <person name="Deng J."/>
            <person name="Jiang H."/>
            <person name="Liu Y."/>
            <person name="Qu J."/>
            <person name="Song X.-Z."/>
            <person name="Zhang L."/>
            <person name="Thornton R."/>
            <person name="Coyle M."/>
            <person name="Francisco L."/>
            <person name="Jackson L."/>
            <person name="Javaid M."/>
            <person name="Korchina V."/>
            <person name="Kovar C."/>
            <person name="Mata R."/>
            <person name="Mathew T."/>
            <person name="Ngo R."/>
            <person name="Nguyen L."/>
            <person name="Nguyen N."/>
            <person name="Okwuonu G."/>
            <person name="Ongeri F."/>
            <person name="Pham C."/>
            <person name="Simmons D."/>
            <person name="Wilczek-Boney K."/>
            <person name="Hale W."/>
            <person name="Jakkamsetti A."/>
            <person name="Pham P."/>
            <person name="Ruth R."/>
            <person name="San Lucas F."/>
            <person name="Warren J."/>
            <person name="Zhang J."/>
            <person name="Zhao Z."/>
            <person name="Zhou C."/>
            <person name="Zhu D."/>
            <person name="Lee S."/>
            <person name="Bess C."/>
            <person name="Blankenburg K."/>
            <person name="Forbes L."/>
            <person name="Fu Q."/>
            <person name="Gubbala S."/>
            <person name="Hirani K."/>
            <person name="Jayaseelan J.C."/>
            <person name="Lara F."/>
            <person name="Munidasa M."/>
            <person name="Palculict T."/>
            <person name="Patil S."/>
            <person name="Pu L.-L."/>
            <person name="Saada N."/>
            <person name="Tang L."/>
            <person name="Weissenberger G."/>
            <person name="Zhu Y."/>
            <person name="Hemphill L."/>
            <person name="Shang Y."/>
            <person name="Youmans B."/>
            <person name="Ayvaz T."/>
            <person name="Ross M."/>
            <person name="Santibanez J."/>
            <person name="Aqrawi P."/>
            <person name="Gross S."/>
            <person name="Joshi V."/>
            <person name="Fowler G."/>
            <person name="Nazareth L."/>
            <person name="Reid J."/>
            <person name="Worley K."/>
            <person name="Petrosino J."/>
            <person name="Highlander S."/>
            <person name="Gibbs R."/>
        </authorList>
    </citation>
    <scope>NUCLEOTIDE SEQUENCE [LARGE SCALE GENOMIC DNA]</scope>
    <source>
        <strain evidence="2 3">DSM 16608</strain>
    </source>
</reference>
<accession>F0F5N1</accession>
<dbReference type="EMBL" id="AEWX01000013">
    <property type="protein sequence ID" value="EGC20650.1"/>
    <property type="molecule type" value="Genomic_DNA"/>
</dbReference>
<dbReference type="AlphaFoldDB" id="F0F5N1"/>
<evidence type="ECO:0000313" key="2">
    <source>
        <dbReference type="EMBL" id="EGC20650.1"/>
    </source>
</evidence>
<organism evidence="2 3">
    <name type="scientific">Prevotella multiformis DSM 16608</name>
    <dbReference type="NCBI Taxonomy" id="888743"/>
    <lineage>
        <taxon>Bacteria</taxon>
        <taxon>Pseudomonadati</taxon>
        <taxon>Bacteroidota</taxon>
        <taxon>Bacteroidia</taxon>
        <taxon>Bacteroidales</taxon>
        <taxon>Prevotellaceae</taxon>
        <taxon>Prevotella</taxon>
    </lineage>
</organism>
<evidence type="ECO:0000313" key="3">
    <source>
        <dbReference type="Proteomes" id="UP000005697"/>
    </source>
</evidence>
<feature type="region of interest" description="Disordered" evidence="1">
    <location>
        <begin position="1"/>
        <end position="22"/>
    </location>
</feature>
<dbReference type="Proteomes" id="UP000005697">
    <property type="component" value="Unassembled WGS sequence"/>
</dbReference>
<gene>
    <name evidence="2" type="ORF">HMPREF9141_0897</name>
</gene>
<name>F0F5N1_9BACT</name>
<comment type="caution">
    <text evidence="2">The sequence shown here is derived from an EMBL/GenBank/DDBJ whole genome shotgun (WGS) entry which is preliminary data.</text>
</comment>
<sequence length="46" mass="5043">MQERKIDAMPVHRPVFPSSTDNPIPISPVSVNCFHATKAETGSSDF</sequence>
<evidence type="ECO:0000256" key="1">
    <source>
        <dbReference type="SAM" id="MobiDB-lite"/>
    </source>
</evidence>
<keyword evidence="3" id="KW-1185">Reference proteome</keyword>
<protein>
    <submittedName>
        <fullName evidence="2">Uncharacterized protein</fullName>
    </submittedName>
</protein>
<proteinExistence type="predicted"/>
<dbReference type="HOGENOM" id="CLU_3187380_0_0_10"/>